<gene>
    <name evidence="3" type="ORF">D5H75_21570</name>
</gene>
<feature type="region of interest" description="Disordered" evidence="1">
    <location>
        <begin position="146"/>
        <end position="170"/>
    </location>
</feature>
<dbReference type="SUPFAM" id="SSF46785">
    <property type="entry name" value="Winged helix' DNA-binding domain"/>
    <property type="match status" value="1"/>
</dbReference>
<dbReference type="GO" id="GO:0003700">
    <property type="term" value="F:DNA-binding transcription factor activity"/>
    <property type="evidence" value="ECO:0007669"/>
    <property type="project" value="InterPro"/>
</dbReference>
<dbReference type="Pfam" id="PF01047">
    <property type="entry name" value="MarR"/>
    <property type="match status" value="1"/>
</dbReference>
<dbReference type="PANTHER" id="PTHR33164:SF106">
    <property type="entry name" value="TRANSCRIPTIONAL REGULATORY PROTEIN"/>
    <property type="match status" value="1"/>
</dbReference>
<proteinExistence type="predicted"/>
<dbReference type="Proteomes" id="UP000265768">
    <property type="component" value="Unassembled WGS sequence"/>
</dbReference>
<evidence type="ECO:0000313" key="3">
    <source>
        <dbReference type="EMBL" id="RJL30891.1"/>
    </source>
</evidence>
<dbReference type="InterPro" id="IPR000835">
    <property type="entry name" value="HTH_MarR-typ"/>
</dbReference>
<evidence type="ECO:0000259" key="2">
    <source>
        <dbReference type="PROSITE" id="PS50995"/>
    </source>
</evidence>
<dbReference type="AlphaFoldDB" id="A0A3A4APD7"/>
<evidence type="ECO:0000313" key="4">
    <source>
        <dbReference type="Proteomes" id="UP000265768"/>
    </source>
</evidence>
<sequence length="170" mass="18959">MGKVADEESEVDIWREFLIAILLHNEAVADRLGLQVVDVAALVLLEMRGPLPVGAIAEELALPSATTTRVIDRLERAGYVRRVRGERDRRTVIVELREGGLDDYEAAAEPSRRHLFELGAHYTEEQVPLLLDIFVRLAGAYRSATGELRATPTRPRRRARADDQPSPADP</sequence>
<dbReference type="EMBL" id="QZEY01000008">
    <property type="protein sequence ID" value="RJL30891.1"/>
    <property type="molecule type" value="Genomic_DNA"/>
</dbReference>
<name>A0A3A4APD7_9ACTN</name>
<keyword evidence="4" id="KW-1185">Reference proteome</keyword>
<dbReference type="PROSITE" id="PS50995">
    <property type="entry name" value="HTH_MARR_2"/>
    <property type="match status" value="1"/>
</dbReference>
<dbReference type="Gene3D" id="1.10.10.10">
    <property type="entry name" value="Winged helix-like DNA-binding domain superfamily/Winged helix DNA-binding domain"/>
    <property type="match status" value="1"/>
</dbReference>
<dbReference type="PANTHER" id="PTHR33164">
    <property type="entry name" value="TRANSCRIPTIONAL REGULATOR, MARR FAMILY"/>
    <property type="match status" value="1"/>
</dbReference>
<feature type="domain" description="HTH marR-type" evidence="2">
    <location>
        <begin position="1"/>
        <end position="139"/>
    </location>
</feature>
<dbReference type="OrthoDB" id="162531at2"/>
<accession>A0A3A4APD7</accession>
<dbReference type="SMART" id="SM00347">
    <property type="entry name" value="HTH_MARR"/>
    <property type="match status" value="1"/>
</dbReference>
<evidence type="ECO:0000256" key="1">
    <source>
        <dbReference type="SAM" id="MobiDB-lite"/>
    </source>
</evidence>
<comment type="caution">
    <text evidence="3">The sequence shown here is derived from an EMBL/GenBank/DDBJ whole genome shotgun (WGS) entry which is preliminary data.</text>
</comment>
<dbReference type="InterPro" id="IPR036388">
    <property type="entry name" value="WH-like_DNA-bd_sf"/>
</dbReference>
<protein>
    <submittedName>
        <fullName evidence="3">MarR family transcriptional regulator</fullName>
    </submittedName>
</protein>
<dbReference type="PRINTS" id="PR00598">
    <property type="entry name" value="HTHMARR"/>
</dbReference>
<reference evidence="3 4" key="1">
    <citation type="submission" date="2018-09" db="EMBL/GenBank/DDBJ databases">
        <title>YIM 75507 draft genome.</title>
        <authorList>
            <person name="Tang S."/>
            <person name="Feng Y."/>
        </authorList>
    </citation>
    <scope>NUCLEOTIDE SEQUENCE [LARGE SCALE GENOMIC DNA]</scope>
    <source>
        <strain evidence="3 4">YIM 75507</strain>
    </source>
</reference>
<dbReference type="InterPro" id="IPR039422">
    <property type="entry name" value="MarR/SlyA-like"/>
</dbReference>
<organism evidence="3 4">
    <name type="scientific">Bailinhaonella thermotolerans</name>
    <dbReference type="NCBI Taxonomy" id="1070861"/>
    <lineage>
        <taxon>Bacteria</taxon>
        <taxon>Bacillati</taxon>
        <taxon>Actinomycetota</taxon>
        <taxon>Actinomycetes</taxon>
        <taxon>Streptosporangiales</taxon>
        <taxon>Streptosporangiaceae</taxon>
        <taxon>Bailinhaonella</taxon>
    </lineage>
</organism>
<dbReference type="GO" id="GO:0006950">
    <property type="term" value="P:response to stress"/>
    <property type="evidence" value="ECO:0007669"/>
    <property type="project" value="TreeGrafter"/>
</dbReference>
<dbReference type="InterPro" id="IPR036390">
    <property type="entry name" value="WH_DNA-bd_sf"/>
</dbReference>